<gene>
    <name evidence="1" type="ORF">NQ317_016182</name>
</gene>
<name>A0ABQ9JBH7_9CUCU</name>
<dbReference type="Proteomes" id="UP001162164">
    <property type="component" value="Unassembled WGS sequence"/>
</dbReference>
<sequence length="89" mass="9922">MYPPDVPTSRCSFAAKGGHGKKLLKRIGGQSFGDLGKMMAVMKGNIVSKYKTEICSGIDLVHFYRPHAEKPLYCIQIIAFFQTETILKI</sequence>
<reference evidence="1" key="1">
    <citation type="journal article" date="2023" name="Insect Mol. Biol.">
        <title>Genome sequencing provides insights into the evolution of gene families encoding plant cell wall-degrading enzymes in longhorned beetles.</title>
        <authorList>
            <person name="Shin N.R."/>
            <person name="Okamura Y."/>
            <person name="Kirsch R."/>
            <person name="Pauchet Y."/>
        </authorList>
    </citation>
    <scope>NUCLEOTIDE SEQUENCE</scope>
    <source>
        <strain evidence="1">MMC_N1</strain>
    </source>
</reference>
<evidence type="ECO:0000313" key="2">
    <source>
        <dbReference type="Proteomes" id="UP001162164"/>
    </source>
</evidence>
<organism evidence="1 2">
    <name type="scientific">Molorchus minor</name>
    <dbReference type="NCBI Taxonomy" id="1323400"/>
    <lineage>
        <taxon>Eukaryota</taxon>
        <taxon>Metazoa</taxon>
        <taxon>Ecdysozoa</taxon>
        <taxon>Arthropoda</taxon>
        <taxon>Hexapoda</taxon>
        <taxon>Insecta</taxon>
        <taxon>Pterygota</taxon>
        <taxon>Neoptera</taxon>
        <taxon>Endopterygota</taxon>
        <taxon>Coleoptera</taxon>
        <taxon>Polyphaga</taxon>
        <taxon>Cucujiformia</taxon>
        <taxon>Chrysomeloidea</taxon>
        <taxon>Cerambycidae</taxon>
        <taxon>Lamiinae</taxon>
        <taxon>Monochamini</taxon>
        <taxon>Molorchus</taxon>
    </lineage>
</organism>
<accession>A0ABQ9JBH7</accession>
<dbReference type="EMBL" id="JAPWTJ010000903">
    <property type="protein sequence ID" value="KAJ8974949.1"/>
    <property type="molecule type" value="Genomic_DNA"/>
</dbReference>
<protein>
    <submittedName>
        <fullName evidence="1">Uncharacterized protein</fullName>
    </submittedName>
</protein>
<comment type="caution">
    <text evidence="1">The sequence shown here is derived from an EMBL/GenBank/DDBJ whole genome shotgun (WGS) entry which is preliminary data.</text>
</comment>
<keyword evidence="2" id="KW-1185">Reference proteome</keyword>
<evidence type="ECO:0000313" key="1">
    <source>
        <dbReference type="EMBL" id="KAJ8974949.1"/>
    </source>
</evidence>
<proteinExistence type="predicted"/>